<dbReference type="EMBL" id="KV442150">
    <property type="protein sequence ID" value="OAQ22637.1"/>
    <property type="molecule type" value="Genomic_DNA"/>
</dbReference>
<dbReference type="OrthoDB" id="2333384at2759"/>
<feature type="compositionally biased region" description="Pro residues" evidence="1">
    <location>
        <begin position="430"/>
        <end position="444"/>
    </location>
</feature>
<feature type="region of interest" description="Disordered" evidence="1">
    <location>
        <begin position="557"/>
        <end position="582"/>
    </location>
</feature>
<evidence type="ECO:0000313" key="4">
    <source>
        <dbReference type="Proteomes" id="UP000078512"/>
    </source>
</evidence>
<dbReference type="InterPro" id="IPR014752">
    <property type="entry name" value="Arrestin-like_C"/>
</dbReference>
<feature type="compositionally biased region" description="Low complexity" evidence="1">
    <location>
        <begin position="645"/>
        <end position="657"/>
    </location>
</feature>
<name>A0A197JC04_9FUNG</name>
<dbReference type="SMART" id="SM01017">
    <property type="entry name" value="Arrestin_C"/>
    <property type="match status" value="1"/>
</dbReference>
<gene>
    <name evidence="3" type="ORF">K457DRAFT_37052</name>
</gene>
<dbReference type="InterPro" id="IPR011021">
    <property type="entry name" value="Arrestin-like_N"/>
</dbReference>
<feature type="compositionally biased region" description="Polar residues" evidence="1">
    <location>
        <begin position="710"/>
        <end position="748"/>
    </location>
</feature>
<evidence type="ECO:0000259" key="2">
    <source>
        <dbReference type="SMART" id="SM01017"/>
    </source>
</evidence>
<feature type="compositionally biased region" description="Low complexity" evidence="1">
    <location>
        <begin position="338"/>
        <end position="372"/>
    </location>
</feature>
<dbReference type="Gene3D" id="2.60.40.640">
    <property type="match status" value="1"/>
</dbReference>
<organism evidence="3 4">
    <name type="scientific">Linnemannia elongata AG-77</name>
    <dbReference type="NCBI Taxonomy" id="1314771"/>
    <lineage>
        <taxon>Eukaryota</taxon>
        <taxon>Fungi</taxon>
        <taxon>Fungi incertae sedis</taxon>
        <taxon>Mucoromycota</taxon>
        <taxon>Mortierellomycotina</taxon>
        <taxon>Mortierellomycetes</taxon>
        <taxon>Mortierellales</taxon>
        <taxon>Mortierellaceae</taxon>
        <taxon>Linnemannia</taxon>
    </lineage>
</organism>
<dbReference type="Pfam" id="PF02752">
    <property type="entry name" value="Arrestin_C"/>
    <property type="match status" value="1"/>
</dbReference>
<feature type="compositionally biased region" description="Pro residues" evidence="1">
    <location>
        <begin position="399"/>
        <end position="415"/>
    </location>
</feature>
<protein>
    <recommendedName>
        <fullName evidence="2">Arrestin C-terminal-like domain-containing protein</fullName>
    </recommendedName>
</protein>
<keyword evidence="4" id="KW-1185">Reference proteome</keyword>
<dbReference type="InterPro" id="IPR011022">
    <property type="entry name" value="Arrestin_C-like"/>
</dbReference>
<accession>A0A197JC04</accession>
<proteinExistence type="predicted"/>
<reference evidence="3 4" key="1">
    <citation type="submission" date="2016-05" db="EMBL/GenBank/DDBJ databases">
        <title>Genome sequencing reveals origins of a unique bacterial endosymbiosis in the earliest lineages of terrestrial Fungi.</title>
        <authorList>
            <consortium name="DOE Joint Genome Institute"/>
            <person name="Uehling J."/>
            <person name="Gryganskyi A."/>
            <person name="Hameed K."/>
            <person name="Tschaplinski T."/>
            <person name="Misztal P."/>
            <person name="Wu S."/>
            <person name="Desiro A."/>
            <person name="Vande Pol N."/>
            <person name="Du Z.-Y."/>
            <person name="Zienkiewicz A."/>
            <person name="Zienkiewicz K."/>
            <person name="Morin E."/>
            <person name="Tisserant E."/>
            <person name="Splivallo R."/>
            <person name="Hainaut M."/>
            <person name="Henrissat B."/>
            <person name="Ohm R."/>
            <person name="Kuo A."/>
            <person name="Yan J."/>
            <person name="Lipzen A."/>
            <person name="Nolan M."/>
            <person name="Labutti K."/>
            <person name="Barry K."/>
            <person name="Goldstein A."/>
            <person name="Labbe J."/>
            <person name="Schadt C."/>
            <person name="Tuskan G."/>
            <person name="Grigoriev I."/>
            <person name="Martin F."/>
            <person name="Vilgalys R."/>
            <person name="Bonito G."/>
        </authorList>
    </citation>
    <scope>NUCLEOTIDE SEQUENCE [LARGE SCALE GENOMIC DNA]</scope>
    <source>
        <strain evidence="3 4">AG-77</strain>
    </source>
</reference>
<dbReference type="Pfam" id="PF00339">
    <property type="entry name" value="Arrestin_N"/>
    <property type="match status" value="1"/>
</dbReference>
<dbReference type="InterPro" id="IPR014756">
    <property type="entry name" value="Ig_E-set"/>
</dbReference>
<evidence type="ECO:0000256" key="1">
    <source>
        <dbReference type="SAM" id="MobiDB-lite"/>
    </source>
</evidence>
<feature type="domain" description="Arrestin C-terminal-like" evidence="2">
    <location>
        <begin position="176"/>
        <end position="313"/>
    </location>
</feature>
<dbReference type="STRING" id="1314771.A0A197JC04"/>
<evidence type="ECO:0000313" key="3">
    <source>
        <dbReference type="EMBL" id="OAQ22637.1"/>
    </source>
</evidence>
<feature type="region of interest" description="Disordered" evidence="1">
    <location>
        <begin position="338"/>
        <end position="477"/>
    </location>
</feature>
<dbReference type="Proteomes" id="UP000078512">
    <property type="component" value="Unassembled WGS sequence"/>
</dbReference>
<dbReference type="SUPFAM" id="SSF81296">
    <property type="entry name" value="E set domains"/>
    <property type="match status" value="1"/>
</dbReference>
<feature type="compositionally biased region" description="Polar residues" evidence="1">
    <location>
        <begin position="446"/>
        <end position="469"/>
    </location>
</feature>
<sequence length="851" mass="93436">MTKAMEFRLEGAFLGQNNDPKLQRLMFPWTGTQGPILNGKLIISNREDVTLKSLTLTFKAKISCSWSETKGNKTHYYNAKKPLLEKQWVFLEGSQGKLHMLRANQTYTYDFQLALPVNLPNSLAMSSGKIEYMFSANGKRSTFQLDLNKERLVEIYQSLPPSHPHCVYPIQQTADFEHALNYLVQLPHKAFHHGSTIPVTIRLNPLPGSGARWHVTEVSMKVKEYFWFIVPGKAMRHEKRSLVDTKLGSGSWPLQTGPLERTMSIKIPAFNIMSTIDTELVKCTHKLKMVIHININGNNKKLPADFDIYIPGPFPPGQGPSMAAPLQQQQFVQQQQQLVQQQQQQLPPQQPPQQQQQTSPAAAQAQMPFQQPYTPMPHQQMPYTPTGQYPLPAQQPAGMPLPTPLMSPTSYPPSVQPLSSAYPHPTSQPFSPPPAPSVPTPGDQPNPYSQGYGTPTTSNSYPMVSSQGYPTPGMPPMPSPTFTNYPMPHSPVPAPTSSATLNMSSPAAQHVPMSMSMPMPTPTIPVVQNGASHVIGSSPTISSNHQTPVIPHNYLQQQQQQQFSASPKVESPRAPVPAISSGHRFDDTVKVNLDDIKLPSTPSTPATGAVTAAVATMASAPAPTHSKNPQLRETTDDYTRETNVQSSIQSSSHYSHSANFQMPLVPTQPQGPHALKESSEDQGLYSYQPPPPSASNTSPSNTIKPKENNDLTSRFSQMGLTSTTVSQPSPVATMSSATPSNGTLSGFVSPTPSAYTQPPPVPSPAVKPAALSQNSGMYNPMSPVSAAATGAVVASLQQQQQQQQQQHQQQLQYHQQQQQQQHFQQVRRQQVWIPMYHTLSGKTYVQYVLAP</sequence>
<dbReference type="AlphaFoldDB" id="A0A197JC04"/>
<feature type="region of interest" description="Disordered" evidence="1">
    <location>
        <begin position="616"/>
        <end position="783"/>
    </location>
</feature>